<evidence type="ECO:0000313" key="3">
    <source>
        <dbReference type="Proteomes" id="UP000253204"/>
    </source>
</evidence>
<dbReference type="AlphaFoldDB" id="A0A368TWA5"/>
<proteinExistence type="predicted"/>
<evidence type="ECO:0000313" key="2">
    <source>
        <dbReference type="EMBL" id="RCV89065.1"/>
    </source>
</evidence>
<reference evidence="2 3" key="1">
    <citation type="submission" date="2018-07" db="EMBL/GenBank/DDBJ databases">
        <title>Halomonas rutogse sp. nov., isolated from Lake TangqianCo on Tibetan Plateau.</title>
        <authorList>
            <person name="Lu H."/>
            <person name="Xing P."/>
            <person name="Wu Q."/>
        </authorList>
    </citation>
    <scope>NUCLEOTIDE SEQUENCE [LARGE SCALE GENOMIC DNA]</scope>
    <source>
        <strain evidence="2 3">TQ8S</strain>
    </source>
</reference>
<evidence type="ECO:0000256" key="1">
    <source>
        <dbReference type="SAM" id="MobiDB-lite"/>
    </source>
</evidence>
<protein>
    <submittedName>
        <fullName evidence="2">Uncharacterized protein</fullName>
    </submittedName>
</protein>
<comment type="caution">
    <text evidence="2">The sequence shown here is derived from an EMBL/GenBank/DDBJ whole genome shotgun (WGS) entry which is preliminary data.</text>
</comment>
<dbReference type="Proteomes" id="UP000253204">
    <property type="component" value="Unassembled WGS sequence"/>
</dbReference>
<sequence length="122" mass="13413">MLHRLRHRLGYLILLLLIVPGLVLTSAGEARAHGPLSAAAIEAVHQEAKADRHGHSHAHDHGDGRHLHHESGSHFHETADRLATGMSLAPRLRDALRIGARHGVPLRRVYRLERPPRPAIAG</sequence>
<gene>
    <name evidence="2" type="ORF">DU506_13685</name>
</gene>
<feature type="region of interest" description="Disordered" evidence="1">
    <location>
        <begin position="47"/>
        <end position="78"/>
    </location>
</feature>
<accession>A0A368TWA5</accession>
<organism evidence="2 3">
    <name type="scientific">Vreelandella rituensis</name>
    <dbReference type="NCBI Taxonomy" id="2282306"/>
    <lineage>
        <taxon>Bacteria</taxon>
        <taxon>Pseudomonadati</taxon>
        <taxon>Pseudomonadota</taxon>
        <taxon>Gammaproteobacteria</taxon>
        <taxon>Oceanospirillales</taxon>
        <taxon>Halomonadaceae</taxon>
        <taxon>Vreelandella</taxon>
    </lineage>
</organism>
<dbReference type="EMBL" id="QPIJ01000034">
    <property type="protein sequence ID" value="RCV89065.1"/>
    <property type="molecule type" value="Genomic_DNA"/>
</dbReference>
<keyword evidence="3" id="KW-1185">Reference proteome</keyword>
<name>A0A368TWA5_9GAMM</name>